<evidence type="ECO:0000256" key="1">
    <source>
        <dbReference type="ARBA" id="ARBA00004651"/>
    </source>
</evidence>
<dbReference type="SUPFAM" id="SSF161098">
    <property type="entry name" value="MetI-like"/>
    <property type="match status" value="1"/>
</dbReference>
<evidence type="ECO:0000313" key="9">
    <source>
        <dbReference type="EMBL" id="SNB51581.1"/>
    </source>
</evidence>
<feature type="transmembrane region" description="Helical" evidence="7">
    <location>
        <begin position="151"/>
        <end position="176"/>
    </location>
</feature>
<protein>
    <submittedName>
        <fullName evidence="9">Carbohydrate ABC transporter membrane protein 1, CUT1 family</fullName>
    </submittedName>
</protein>
<dbReference type="InterPro" id="IPR035906">
    <property type="entry name" value="MetI-like_sf"/>
</dbReference>
<evidence type="ECO:0000256" key="3">
    <source>
        <dbReference type="ARBA" id="ARBA00022475"/>
    </source>
</evidence>
<dbReference type="PROSITE" id="PS50928">
    <property type="entry name" value="ABC_TM1"/>
    <property type="match status" value="1"/>
</dbReference>
<dbReference type="PANTHER" id="PTHR30193:SF37">
    <property type="entry name" value="INNER MEMBRANE ABC TRANSPORTER PERMEASE PROTEIN YCJO"/>
    <property type="match status" value="1"/>
</dbReference>
<evidence type="ECO:0000256" key="7">
    <source>
        <dbReference type="RuleBase" id="RU363032"/>
    </source>
</evidence>
<dbReference type="AlphaFoldDB" id="A0A212PX36"/>
<comment type="similarity">
    <text evidence="7">Belongs to the binding-protein-dependent transport system permease family.</text>
</comment>
<dbReference type="Proteomes" id="UP000197025">
    <property type="component" value="Unassembled WGS sequence"/>
</dbReference>
<dbReference type="RefSeq" id="WP_088569965.1">
    <property type="nucleotide sequence ID" value="NZ_FYEK01000003.1"/>
</dbReference>
<evidence type="ECO:0000256" key="2">
    <source>
        <dbReference type="ARBA" id="ARBA00022448"/>
    </source>
</evidence>
<proteinExistence type="inferred from homology"/>
<comment type="subcellular location">
    <subcellularLocation>
        <location evidence="1 7">Cell membrane</location>
        <topology evidence="1 7">Multi-pass membrane protein</topology>
    </subcellularLocation>
</comment>
<dbReference type="GO" id="GO:0055085">
    <property type="term" value="P:transmembrane transport"/>
    <property type="evidence" value="ECO:0007669"/>
    <property type="project" value="InterPro"/>
</dbReference>
<evidence type="ECO:0000313" key="10">
    <source>
        <dbReference type="Proteomes" id="UP000197025"/>
    </source>
</evidence>
<keyword evidence="2 7" id="KW-0813">Transport</keyword>
<dbReference type="OrthoDB" id="9788108at2"/>
<keyword evidence="5 7" id="KW-1133">Transmembrane helix</keyword>
<feature type="transmembrane region" description="Helical" evidence="7">
    <location>
        <begin position="260"/>
        <end position="281"/>
    </location>
</feature>
<accession>A0A212PX36</accession>
<dbReference type="Gene3D" id="1.10.3720.10">
    <property type="entry name" value="MetI-like"/>
    <property type="match status" value="1"/>
</dbReference>
<reference evidence="10" key="1">
    <citation type="submission" date="2017-06" db="EMBL/GenBank/DDBJ databases">
        <authorList>
            <person name="Varghese N."/>
            <person name="Submissions S."/>
        </authorList>
    </citation>
    <scope>NUCLEOTIDE SEQUENCE [LARGE SCALE GENOMIC DNA]</scope>
    <source>
        <strain evidence="10">JAD2</strain>
    </source>
</reference>
<dbReference type="Pfam" id="PF00528">
    <property type="entry name" value="BPD_transp_1"/>
    <property type="match status" value="1"/>
</dbReference>
<dbReference type="InterPro" id="IPR000515">
    <property type="entry name" value="MetI-like"/>
</dbReference>
<dbReference type="EMBL" id="FYEK01000003">
    <property type="protein sequence ID" value="SNB51581.1"/>
    <property type="molecule type" value="Genomic_DNA"/>
</dbReference>
<feature type="transmembrane region" description="Helical" evidence="7">
    <location>
        <begin position="207"/>
        <end position="227"/>
    </location>
</feature>
<feature type="transmembrane region" description="Helical" evidence="7">
    <location>
        <begin position="79"/>
        <end position="98"/>
    </location>
</feature>
<feature type="domain" description="ABC transmembrane type-1" evidence="8">
    <location>
        <begin position="73"/>
        <end position="282"/>
    </location>
</feature>
<sequence>MARKWRRRLGEWVAAYVLLSPYLFVFLVFNVFAIAYALYLSFTYFDLFSPPRWIGLGNYLYLLQDRLFLQKAVPNTLKYVAVVVPTQTIISLLLAFALDQEIKFRRFFRTLFYVPSVTSSVVISLIFLWLFKKTGVINQILGLSIDWLNSPVFALPTIMMVNIWSTTGTMMVIFLAGLQDIPVTYYEAAMIDGANRWQMLRHITIPLLRPVIFFVVTMGVIGCFQVFDQIYVMTAGGPLDSTTTIAYLIYKWAFQSTTPFMGRASAVAFVLAAMILIVTVIQRRLIERPTEV</sequence>
<keyword evidence="4 7" id="KW-0812">Transmembrane</keyword>
<dbReference type="CDD" id="cd06261">
    <property type="entry name" value="TM_PBP2"/>
    <property type="match status" value="1"/>
</dbReference>
<dbReference type="FunCoup" id="A0A212PX36">
    <property type="interactions" value="49"/>
</dbReference>
<name>A0A212PX36_9CHLR</name>
<dbReference type="GO" id="GO:0005886">
    <property type="term" value="C:plasma membrane"/>
    <property type="evidence" value="ECO:0007669"/>
    <property type="project" value="UniProtKB-SubCell"/>
</dbReference>
<dbReference type="PANTHER" id="PTHR30193">
    <property type="entry name" value="ABC TRANSPORTER PERMEASE PROTEIN"/>
    <property type="match status" value="1"/>
</dbReference>
<dbReference type="InParanoid" id="A0A212PX36"/>
<keyword evidence="3" id="KW-1003">Cell membrane</keyword>
<feature type="transmembrane region" description="Helical" evidence="7">
    <location>
        <begin position="12"/>
        <end position="39"/>
    </location>
</feature>
<dbReference type="InterPro" id="IPR051393">
    <property type="entry name" value="ABC_transporter_permease"/>
</dbReference>
<organism evidence="9 10">
    <name type="scientific">Thermoflexus hugenholtzii JAD2</name>
    <dbReference type="NCBI Taxonomy" id="877466"/>
    <lineage>
        <taxon>Bacteria</taxon>
        <taxon>Bacillati</taxon>
        <taxon>Chloroflexota</taxon>
        <taxon>Thermoflexia</taxon>
        <taxon>Thermoflexales</taxon>
        <taxon>Thermoflexaceae</taxon>
        <taxon>Thermoflexus</taxon>
    </lineage>
</organism>
<evidence type="ECO:0000259" key="8">
    <source>
        <dbReference type="PROSITE" id="PS50928"/>
    </source>
</evidence>
<evidence type="ECO:0000256" key="5">
    <source>
        <dbReference type="ARBA" id="ARBA00022989"/>
    </source>
</evidence>
<gene>
    <name evidence="9" type="ORF">SAMN02746019_00021720</name>
</gene>
<evidence type="ECO:0000256" key="4">
    <source>
        <dbReference type="ARBA" id="ARBA00022692"/>
    </source>
</evidence>
<keyword evidence="6 7" id="KW-0472">Membrane</keyword>
<keyword evidence="10" id="KW-1185">Reference proteome</keyword>
<feature type="transmembrane region" description="Helical" evidence="7">
    <location>
        <begin position="110"/>
        <end position="131"/>
    </location>
</feature>
<evidence type="ECO:0000256" key="6">
    <source>
        <dbReference type="ARBA" id="ARBA00023136"/>
    </source>
</evidence>